<evidence type="ECO:0000256" key="5">
    <source>
        <dbReference type="ARBA" id="ARBA00023204"/>
    </source>
</evidence>
<comment type="function">
    <text evidence="7">Involved in DNA repair and RecF pathway recombination.</text>
</comment>
<comment type="similarity">
    <text evidence="1 7">Belongs to the RecO family.</text>
</comment>
<protein>
    <recommendedName>
        <fullName evidence="2 7">DNA repair protein RecO</fullName>
    </recommendedName>
    <alternativeName>
        <fullName evidence="6 7">Recombination protein O</fullName>
    </alternativeName>
</protein>
<dbReference type="Proteomes" id="UP000198761">
    <property type="component" value="Unassembled WGS sequence"/>
</dbReference>
<reference evidence="9 10" key="1">
    <citation type="submission" date="2016-10" db="EMBL/GenBank/DDBJ databases">
        <authorList>
            <person name="de Groot N.N."/>
        </authorList>
    </citation>
    <scope>NUCLEOTIDE SEQUENCE [LARGE SCALE GENOMIC DNA]</scope>
    <source>
        <strain evidence="9 10">DSM 3857</strain>
    </source>
</reference>
<dbReference type="GO" id="GO:0043590">
    <property type="term" value="C:bacterial nucleoid"/>
    <property type="evidence" value="ECO:0007669"/>
    <property type="project" value="TreeGrafter"/>
</dbReference>
<keyword evidence="10" id="KW-1185">Reference proteome</keyword>
<dbReference type="Gene3D" id="1.20.1440.120">
    <property type="entry name" value="Recombination protein O, C-terminal domain"/>
    <property type="match status" value="1"/>
</dbReference>
<dbReference type="InterPro" id="IPR042242">
    <property type="entry name" value="RecO_C"/>
</dbReference>
<evidence type="ECO:0000256" key="7">
    <source>
        <dbReference type="HAMAP-Rule" id="MF_00201"/>
    </source>
</evidence>
<sequence length="240" mass="25890">MEWSDEGTVISMRPHGETAAIIEVFTAQHGRHAGVVRGGISRKVAPMLQPGAHLAVVWRARLDDHLGTYSAEPLRSRAGLLADRLALAGLNAICALLHLALPEREAHPVLYLRTEALLDALGIEVDWSARYLRWEMLLLEELGFGLDLARCAVTGQRDDLAFVSPRTGRAVSRGAAGDWASRLLPLPQGLLGQGPLPGPELMQGLAVTGHFLGRELPGLRGRPALPEARARLLDLLARGS</sequence>
<dbReference type="EMBL" id="FOCE01000010">
    <property type="protein sequence ID" value="SEN98700.1"/>
    <property type="molecule type" value="Genomic_DNA"/>
</dbReference>
<dbReference type="OrthoDB" id="9804792at2"/>
<feature type="domain" description="DNA replication/recombination mediator RecO N-terminal" evidence="8">
    <location>
        <begin position="1"/>
        <end position="76"/>
    </location>
</feature>
<name>A0A1H8L0K9_9RHOB</name>
<gene>
    <name evidence="7" type="primary">recO</name>
    <name evidence="9" type="ORF">SAMN04488103_11060</name>
</gene>
<evidence type="ECO:0000256" key="6">
    <source>
        <dbReference type="ARBA" id="ARBA00033409"/>
    </source>
</evidence>
<dbReference type="PANTHER" id="PTHR33991:SF1">
    <property type="entry name" value="DNA REPAIR PROTEIN RECO"/>
    <property type="match status" value="1"/>
</dbReference>
<dbReference type="NCBIfam" id="TIGR00613">
    <property type="entry name" value="reco"/>
    <property type="match status" value="1"/>
</dbReference>
<evidence type="ECO:0000313" key="9">
    <source>
        <dbReference type="EMBL" id="SEN98700.1"/>
    </source>
</evidence>
<accession>A0A1H8L0K9</accession>
<dbReference type="InterPro" id="IPR022572">
    <property type="entry name" value="DNA_rep/recomb_RecO_N"/>
</dbReference>
<dbReference type="InterPro" id="IPR003717">
    <property type="entry name" value="RecO"/>
</dbReference>
<evidence type="ECO:0000256" key="3">
    <source>
        <dbReference type="ARBA" id="ARBA00022763"/>
    </source>
</evidence>
<dbReference type="HAMAP" id="MF_00201">
    <property type="entry name" value="RecO"/>
    <property type="match status" value="1"/>
</dbReference>
<evidence type="ECO:0000256" key="2">
    <source>
        <dbReference type="ARBA" id="ARBA00021310"/>
    </source>
</evidence>
<dbReference type="SUPFAM" id="SSF50249">
    <property type="entry name" value="Nucleic acid-binding proteins"/>
    <property type="match status" value="1"/>
</dbReference>
<dbReference type="GO" id="GO:0006302">
    <property type="term" value="P:double-strand break repair"/>
    <property type="evidence" value="ECO:0007669"/>
    <property type="project" value="TreeGrafter"/>
</dbReference>
<evidence type="ECO:0000259" key="8">
    <source>
        <dbReference type="Pfam" id="PF11967"/>
    </source>
</evidence>
<evidence type="ECO:0000256" key="4">
    <source>
        <dbReference type="ARBA" id="ARBA00023172"/>
    </source>
</evidence>
<dbReference type="Pfam" id="PF02565">
    <property type="entry name" value="RecO_C"/>
    <property type="match status" value="1"/>
</dbReference>
<dbReference type="InterPro" id="IPR012340">
    <property type="entry name" value="NA-bd_OB-fold"/>
</dbReference>
<dbReference type="SUPFAM" id="SSF57863">
    <property type="entry name" value="ArfGap/RecO-like zinc finger"/>
    <property type="match status" value="1"/>
</dbReference>
<dbReference type="RefSeq" id="WP_091303004.1">
    <property type="nucleotide sequence ID" value="NZ_FOCE01000010.1"/>
</dbReference>
<dbReference type="PANTHER" id="PTHR33991">
    <property type="entry name" value="DNA REPAIR PROTEIN RECO"/>
    <property type="match status" value="1"/>
</dbReference>
<evidence type="ECO:0000313" key="10">
    <source>
        <dbReference type="Proteomes" id="UP000198761"/>
    </source>
</evidence>
<keyword evidence="3 7" id="KW-0227">DNA damage</keyword>
<keyword evidence="4 7" id="KW-0233">DNA recombination</keyword>
<keyword evidence="5 7" id="KW-0234">DNA repair</keyword>
<dbReference type="AlphaFoldDB" id="A0A1H8L0K9"/>
<dbReference type="Gene3D" id="2.40.50.140">
    <property type="entry name" value="Nucleic acid-binding proteins"/>
    <property type="match status" value="1"/>
</dbReference>
<organism evidence="9 10">
    <name type="scientific">Gemmobacter aquatilis</name>
    <dbReference type="NCBI Taxonomy" id="933059"/>
    <lineage>
        <taxon>Bacteria</taxon>
        <taxon>Pseudomonadati</taxon>
        <taxon>Pseudomonadota</taxon>
        <taxon>Alphaproteobacteria</taxon>
        <taxon>Rhodobacterales</taxon>
        <taxon>Paracoccaceae</taxon>
        <taxon>Gemmobacter</taxon>
    </lineage>
</organism>
<dbReference type="STRING" id="933059.SAMN04488103_11060"/>
<dbReference type="InterPro" id="IPR037278">
    <property type="entry name" value="ARFGAP/RecO"/>
</dbReference>
<dbReference type="Pfam" id="PF11967">
    <property type="entry name" value="RecO_N"/>
    <property type="match status" value="1"/>
</dbReference>
<proteinExistence type="inferred from homology"/>
<dbReference type="GO" id="GO:0006310">
    <property type="term" value="P:DNA recombination"/>
    <property type="evidence" value="ECO:0007669"/>
    <property type="project" value="UniProtKB-UniRule"/>
</dbReference>
<evidence type="ECO:0000256" key="1">
    <source>
        <dbReference type="ARBA" id="ARBA00007452"/>
    </source>
</evidence>